<dbReference type="InterPro" id="IPR027417">
    <property type="entry name" value="P-loop_NTPase"/>
</dbReference>
<dbReference type="SUPFAM" id="SSF52540">
    <property type="entry name" value="P-loop containing nucleoside triphosphate hydrolases"/>
    <property type="match status" value="1"/>
</dbReference>
<accession>A0A0U9HRK8</accession>
<dbReference type="Proteomes" id="UP000054976">
    <property type="component" value="Unassembled WGS sequence"/>
</dbReference>
<dbReference type="EMBL" id="BCNO01000002">
    <property type="protein sequence ID" value="GAQ95444.1"/>
    <property type="molecule type" value="Genomic_DNA"/>
</dbReference>
<dbReference type="Gene3D" id="3.40.50.300">
    <property type="entry name" value="P-loop containing nucleotide triphosphate hydrolases"/>
    <property type="match status" value="1"/>
</dbReference>
<evidence type="ECO:0000313" key="2">
    <source>
        <dbReference type="EMBL" id="GAQ95444.1"/>
    </source>
</evidence>
<feature type="domain" description="IstB-like ATP-binding" evidence="1">
    <location>
        <begin position="21"/>
        <end position="113"/>
    </location>
</feature>
<name>A0A0U9HRK8_9BACT</name>
<reference evidence="3" key="1">
    <citation type="submission" date="2016-01" db="EMBL/GenBank/DDBJ databases">
        <title>Draft genome sequence of Thermodesulfovibrio aggregans strain TGE-P1.</title>
        <authorList>
            <person name="Sekiguchi Y."/>
            <person name="Ohashi A."/>
            <person name="Matsuura N."/>
            <person name="Tourlousse M.D."/>
        </authorList>
    </citation>
    <scope>NUCLEOTIDE SEQUENCE [LARGE SCALE GENOMIC DNA]</scope>
    <source>
        <strain evidence="3">TGE-P1</strain>
    </source>
</reference>
<dbReference type="PANTHER" id="PTHR30050:SF4">
    <property type="entry name" value="ATP-BINDING PROTEIN RV3427C IN INSERTION SEQUENCE-RELATED"/>
    <property type="match status" value="1"/>
</dbReference>
<dbReference type="GO" id="GO:0005524">
    <property type="term" value="F:ATP binding"/>
    <property type="evidence" value="ECO:0007669"/>
    <property type="project" value="InterPro"/>
</dbReference>
<dbReference type="RefSeq" id="WP_201783836.1">
    <property type="nucleotide sequence ID" value="NZ_BCNO01000002.1"/>
</dbReference>
<comment type="caution">
    <text evidence="2">The sequence shown here is derived from an EMBL/GenBank/DDBJ whole genome shotgun (WGS) entry which is preliminary data.</text>
</comment>
<keyword evidence="3" id="KW-1185">Reference proteome</keyword>
<dbReference type="Pfam" id="PF01695">
    <property type="entry name" value="IstB_IS21"/>
    <property type="match status" value="1"/>
</dbReference>
<evidence type="ECO:0000313" key="3">
    <source>
        <dbReference type="Proteomes" id="UP000054976"/>
    </source>
</evidence>
<dbReference type="AlphaFoldDB" id="A0A0U9HRK8"/>
<dbReference type="STRING" id="86166.TAGGR_2337"/>
<sequence>MTDISPFLVMVKNFKSKPYSKTLPQYIESLSRIELLIIDEVGYLEISKASAALFFKLISKRYEKTSTIITTNKPFEEWNEIFGDEVIAAAILDRLLHHCYPFFITGKSYRMKELFEKGVKKE</sequence>
<evidence type="ECO:0000259" key="1">
    <source>
        <dbReference type="Pfam" id="PF01695"/>
    </source>
</evidence>
<organism evidence="2 3">
    <name type="scientific">Thermodesulfovibrio aggregans</name>
    <dbReference type="NCBI Taxonomy" id="86166"/>
    <lineage>
        <taxon>Bacteria</taxon>
        <taxon>Pseudomonadati</taxon>
        <taxon>Nitrospirota</taxon>
        <taxon>Thermodesulfovibrionia</taxon>
        <taxon>Thermodesulfovibrionales</taxon>
        <taxon>Thermodesulfovibrionaceae</taxon>
        <taxon>Thermodesulfovibrio</taxon>
    </lineage>
</organism>
<protein>
    <submittedName>
        <fullName evidence="2">IstB-like ATP binding protein</fullName>
    </submittedName>
</protein>
<proteinExistence type="predicted"/>
<gene>
    <name evidence="2" type="ORF">TAGGR_2337</name>
</gene>
<dbReference type="PANTHER" id="PTHR30050">
    <property type="entry name" value="CHROMOSOMAL REPLICATION INITIATOR PROTEIN DNAA"/>
    <property type="match status" value="1"/>
</dbReference>
<dbReference type="InterPro" id="IPR002611">
    <property type="entry name" value="IstB_ATP-bd"/>
</dbReference>
<dbReference type="GO" id="GO:0006260">
    <property type="term" value="P:DNA replication"/>
    <property type="evidence" value="ECO:0007669"/>
    <property type="project" value="TreeGrafter"/>
</dbReference>